<dbReference type="Gene3D" id="3.50.50.60">
    <property type="entry name" value="FAD/NAD(P)-binding domain"/>
    <property type="match status" value="1"/>
</dbReference>
<protein>
    <submittedName>
        <fullName evidence="8">GMC family oxidoreductase N-terminal domain-containing protein</fullName>
    </submittedName>
</protein>
<evidence type="ECO:0000259" key="6">
    <source>
        <dbReference type="PROSITE" id="PS00623"/>
    </source>
</evidence>
<evidence type="ECO:0000256" key="5">
    <source>
        <dbReference type="RuleBase" id="RU003968"/>
    </source>
</evidence>
<feature type="domain" description="Glucose-methanol-choline oxidoreductase N-terminal" evidence="7">
    <location>
        <begin position="253"/>
        <end position="267"/>
    </location>
</feature>
<dbReference type="InterPro" id="IPR007867">
    <property type="entry name" value="GMC_OxRtase_C"/>
</dbReference>
<dbReference type="InterPro" id="IPR036188">
    <property type="entry name" value="FAD/NAD-bd_sf"/>
</dbReference>
<dbReference type="PANTHER" id="PTHR11552:SF147">
    <property type="entry name" value="CHOLINE DEHYDROGENASE, MITOCHONDRIAL"/>
    <property type="match status" value="1"/>
</dbReference>
<dbReference type="Gene3D" id="3.30.560.10">
    <property type="entry name" value="Glucose Oxidase, domain 3"/>
    <property type="match status" value="1"/>
</dbReference>
<dbReference type="Pfam" id="PF00732">
    <property type="entry name" value="GMC_oxred_N"/>
    <property type="match status" value="1"/>
</dbReference>
<gene>
    <name evidence="8" type="ORF">O4H49_08800</name>
</gene>
<organism evidence="8 9">
    <name type="scientific">Kiloniella laminariae</name>
    <dbReference type="NCBI Taxonomy" id="454162"/>
    <lineage>
        <taxon>Bacteria</taxon>
        <taxon>Pseudomonadati</taxon>
        <taxon>Pseudomonadota</taxon>
        <taxon>Alphaproteobacteria</taxon>
        <taxon>Rhodospirillales</taxon>
        <taxon>Kiloniellaceae</taxon>
        <taxon>Kiloniella</taxon>
    </lineage>
</organism>
<proteinExistence type="inferred from homology"/>
<dbReference type="InterPro" id="IPR012132">
    <property type="entry name" value="GMC_OxRdtase"/>
</dbReference>
<dbReference type="PROSITE" id="PS00623">
    <property type="entry name" value="GMC_OXRED_1"/>
    <property type="match status" value="1"/>
</dbReference>
<comment type="caution">
    <text evidence="8">The sequence shown here is derived from an EMBL/GenBank/DDBJ whole genome shotgun (WGS) entry which is preliminary data.</text>
</comment>
<sequence>MDQFDFVVVGAGSAGCVLADRLSEDGRYNVLVLEAGGSDRKFWIKVPIGYGRTFYDPAVNWQYETETDAGLNGRTSYWPRGKVLGGSSSINAMVYVRGLPGDYQDWRDLGNIGWGWDDVLPAFKRSECFIGRDGQRRGTGKLHVTDPYNDMHPLKHFYMRAAQEMSLPICEDMNGEDPEGAGFFQITTQNGFRCSSADAFLRPALKRQNVQLITGATVSRVLFEGKRATGVTYRKNGRLCRVLAQKEVILSGGSINTPKILQLSGIGPGALLQQHGINIVHEKSAVGRNLQDHLGINYYYKSRVPTLNDELYPWWGKLWAGMKYVLLRKGPLSLSVNQGGGFVKTRPDLARANVQLYFNPVTYTTAPAGTRPLMNPDPYSGFIIAHQPCRPTSRGYLEIRSRDPEDAPVIHPNYLSTNEDIENVIEGGHLIRELMNTPSIRDLVTEVIEPDLRKMSDAEIVEDFRQRGGSNFHPVSTCMMGPDEKTAVVDNRLKVYGVEGLRVVDASVFPTVTSGNTNAPSIMVGQRGADFILSDA</sequence>
<accession>A0ABT4LLN0</accession>
<dbReference type="InterPro" id="IPR000172">
    <property type="entry name" value="GMC_OxRdtase_N"/>
</dbReference>
<dbReference type="PANTHER" id="PTHR11552">
    <property type="entry name" value="GLUCOSE-METHANOL-CHOLINE GMC OXIDOREDUCTASE"/>
    <property type="match status" value="1"/>
</dbReference>
<evidence type="ECO:0000256" key="3">
    <source>
        <dbReference type="ARBA" id="ARBA00022630"/>
    </source>
</evidence>
<dbReference type="EMBL" id="JAPWGY010000002">
    <property type="protein sequence ID" value="MCZ4280872.1"/>
    <property type="molecule type" value="Genomic_DNA"/>
</dbReference>
<evidence type="ECO:0000313" key="8">
    <source>
        <dbReference type="EMBL" id="MCZ4280872.1"/>
    </source>
</evidence>
<name>A0ABT4LLN0_9PROT</name>
<evidence type="ECO:0000256" key="1">
    <source>
        <dbReference type="ARBA" id="ARBA00001974"/>
    </source>
</evidence>
<evidence type="ECO:0000256" key="2">
    <source>
        <dbReference type="ARBA" id="ARBA00010790"/>
    </source>
</evidence>
<dbReference type="SUPFAM" id="SSF54373">
    <property type="entry name" value="FAD-linked reductases, C-terminal domain"/>
    <property type="match status" value="1"/>
</dbReference>
<keyword evidence="4 5" id="KW-0274">FAD</keyword>
<dbReference type="PIRSF" id="PIRSF000137">
    <property type="entry name" value="Alcohol_oxidase"/>
    <property type="match status" value="1"/>
</dbReference>
<dbReference type="SUPFAM" id="SSF51905">
    <property type="entry name" value="FAD/NAD(P)-binding domain"/>
    <property type="match status" value="1"/>
</dbReference>
<dbReference type="Pfam" id="PF05199">
    <property type="entry name" value="GMC_oxred_C"/>
    <property type="match status" value="1"/>
</dbReference>
<dbReference type="PROSITE" id="PS00624">
    <property type="entry name" value="GMC_OXRED_2"/>
    <property type="match status" value="1"/>
</dbReference>
<evidence type="ECO:0000313" key="9">
    <source>
        <dbReference type="Proteomes" id="UP001069802"/>
    </source>
</evidence>
<dbReference type="Proteomes" id="UP001069802">
    <property type="component" value="Unassembled WGS sequence"/>
</dbReference>
<keyword evidence="9" id="KW-1185">Reference proteome</keyword>
<dbReference type="RefSeq" id="WP_269423042.1">
    <property type="nucleotide sequence ID" value="NZ_JAPWGY010000002.1"/>
</dbReference>
<comment type="cofactor">
    <cofactor evidence="1">
        <name>FAD</name>
        <dbReference type="ChEBI" id="CHEBI:57692"/>
    </cofactor>
</comment>
<comment type="similarity">
    <text evidence="2 5">Belongs to the GMC oxidoreductase family.</text>
</comment>
<keyword evidence="3 5" id="KW-0285">Flavoprotein</keyword>
<evidence type="ECO:0000256" key="4">
    <source>
        <dbReference type="ARBA" id="ARBA00022827"/>
    </source>
</evidence>
<feature type="domain" description="Glucose-methanol-choline oxidoreductase N-terminal" evidence="6">
    <location>
        <begin position="81"/>
        <end position="104"/>
    </location>
</feature>
<evidence type="ECO:0000259" key="7">
    <source>
        <dbReference type="PROSITE" id="PS00624"/>
    </source>
</evidence>
<reference evidence="8" key="1">
    <citation type="submission" date="2022-12" db="EMBL/GenBank/DDBJ databases">
        <title>Bacterial isolates from different developmental stages of Nematostella vectensis.</title>
        <authorList>
            <person name="Fraune S."/>
        </authorList>
    </citation>
    <scope>NUCLEOTIDE SEQUENCE</scope>
    <source>
        <strain evidence="8">G21630-S1</strain>
    </source>
</reference>